<keyword evidence="2" id="KW-1185">Reference proteome</keyword>
<reference evidence="1 2" key="1">
    <citation type="journal article" date="2021" name="BMC Genomics">
        <title>Datura genome reveals duplications of psychoactive alkaloid biosynthetic genes and high mutation rate following tissue culture.</title>
        <authorList>
            <person name="Rajewski A."/>
            <person name="Carter-House D."/>
            <person name="Stajich J."/>
            <person name="Litt A."/>
        </authorList>
    </citation>
    <scope>NUCLEOTIDE SEQUENCE [LARGE SCALE GENOMIC DNA]</scope>
    <source>
        <strain evidence="1">AR-01</strain>
    </source>
</reference>
<dbReference type="EMBL" id="JACEIK010001906">
    <property type="protein sequence ID" value="MCD7473023.1"/>
    <property type="molecule type" value="Genomic_DNA"/>
</dbReference>
<name>A0ABS8TPU8_DATST</name>
<dbReference type="Proteomes" id="UP000823775">
    <property type="component" value="Unassembled WGS sequence"/>
</dbReference>
<accession>A0ABS8TPU8</accession>
<protein>
    <submittedName>
        <fullName evidence="1">Uncharacterized protein</fullName>
    </submittedName>
</protein>
<evidence type="ECO:0000313" key="2">
    <source>
        <dbReference type="Proteomes" id="UP000823775"/>
    </source>
</evidence>
<comment type="caution">
    <text evidence="1">The sequence shown here is derived from an EMBL/GenBank/DDBJ whole genome shotgun (WGS) entry which is preliminary data.</text>
</comment>
<gene>
    <name evidence="1" type="ORF">HAX54_014566</name>
</gene>
<organism evidence="1 2">
    <name type="scientific">Datura stramonium</name>
    <name type="common">Jimsonweed</name>
    <name type="synonym">Common thornapple</name>
    <dbReference type="NCBI Taxonomy" id="4076"/>
    <lineage>
        <taxon>Eukaryota</taxon>
        <taxon>Viridiplantae</taxon>
        <taxon>Streptophyta</taxon>
        <taxon>Embryophyta</taxon>
        <taxon>Tracheophyta</taxon>
        <taxon>Spermatophyta</taxon>
        <taxon>Magnoliopsida</taxon>
        <taxon>eudicotyledons</taxon>
        <taxon>Gunneridae</taxon>
        <taxon>Pentapetalae</taxon>
        <taxon>asterids</taxon>
        <taxon>lamiids</taxon>
        <taxon>Solanales</taxon>
        <taxon>Solanaceae</taxon>
        <taxon>Solanoideae</taxon>
        <taxon>Datureae</taxon>
        <taxon>Datura</taxon>
    </lineage>
</organism>
<sequence>MIPREERRTETNFIDLTLMELFDTWIQINLPNLMIQHVSRIYNQDKKGHSLAYRFWPGDIFEHLGLLIKVCNFKTTKDMIGKVNQATVLASLSGTSGWHNGSKNSWLVGIAGPNGWTPT</sequence>
<proteinExistence type="predicted"/>
<evidence type="ECO:0000313" key="1">
    <source>
        <dbReference type="EMBL" id="MCD7473023.1"/>
    </source>
</evidence>